<dbReference type="Proteomes" id="UP000093898">
    <property type="component" value="Unassembled WGS sequence"/>
</dbReference>
<proteinExistence type="predicted"/>
<dbReference type="PRINTS" id="PR00160">
    <property type="entry name" value="GLUTAREDOXIN"/>
</dbReference>
<dbReference type="InterPro" id="IPR014025">
    <property type="entry name" value="Glutaredoxin_subgr"/>
</dbReference>
<dbReference type="EMBL" id="LZLC01000091">
    <property type="protein sequence ID" value="OBJ42823.1"/>
    <property type="molecule type" value="Genomic_DNA"/>
</dbReference>
<gene>
    <name evidence="2" type="ORF">A5630_19840</name>
</gene>
<dbReference type="Pfam" id="PF00462">
    <property type="entry name" value="Glutaredoxin"/>
    <property type="match status" value="1"/>
</dbReference>
<dbReference type="OrthoDB" id="8991911at2"/>
<dbReference type="GO" id="GO:0045454">
    <property type="term" value="P:cell redox homeostasis"/>
    <property type="evidence" value="ECO:0007669"/>
    <property type="project" value="TreeGrafter"/>
</dbReference>
<organism evidence="2 3">
    <name type="scientific">Mycolicibacterium mucogenicum</name>
    <name type="common">Mycobacterium mucogenicum</name>
    <dbReference type="NCBI Taxonomy" id="56689"/>
    <lineage>
        <taxon>Bacteria</taxon>
        <taxon>Bacillati</taxon>
        <taxon>Actinomycetota</taxon>
        <taxon>Actinomycetes</taxon>
        <taxon>Mycobacteriales</taxon>
        <taxon>Mycobacteriaceae</taxon>
        <taxon>Mycolicibacterium</taxon>
    </lineage>
</organism>
<dbReference type="PANTHER" id="PTHR34386">
    <property type="entry name" value="GLUTAREDOXIN"/>
    <property type="match status" value="1"/>
</dbReference>
<evidence type="ECO:0000313" key="3">
    <source>
        <dbReference type="Proteomes" id="UP000093898"/>
    </source>
</evidence>
<evidence type="ECO:0000259" key="1">
    <source>
        <dbReference type="Pfam" id="PF00462"/>
    </source>
</evidence>
<dbReference type="PROSITE" id="PS51354">
    <property type="entry name" value="GLUTAREDOXIN_2"/>
    <property type="match status" value="1"/>
</dbReference>
<dbReference type="InterPro" id="IPR002109">
    <property type="entry name" value="Glutaredoxin"/>
</dbReference>
<evidence type="ECO:0000313" key="2">
    <source>
        <dbReference type="EMBL" id="OBJ42823.1"/>
    </source>
</evidence>
<dbReference type="Gene3D" id="3.40.30.10">
    <property type="entry name" value="Glutaredoxin"/>
    <property type="match status" value="1"/>
</dbReference>
<accession>A0A1A3H5C8</accession>
<dbReference type="PANTHER" id="PTHR34386:SF1">
    <property type="entry name" value="GLUTAREDOXIN-LIKE PROTEIN NRDH"/>
    <property type="match status" value="1"/>
</dbReference>
<name>A0A1A3H5C8_MYCMU</name>
<dbReference type="AlphaFoldDB" id="A0A1A3H5C8"/>
<comment type="caution">
    <text evidence="2">The sequence shown here is derived from an EMBL/GenBank/DDBJ whole genome shotgun (WGS) entry which is preliminary data.</text>
</comment>
<sequence>MTDLHPKEAVHAGRSEVVEVYWRPGCPYCRALLGPLRRSGLALQEINIWEDPAAAARVRSVAGGDETVPTVFVGDRAMVNPTVRQVLTAAGAEPAPRWWDRLIGR</sequence>
<dbReference type="GO" id="GO:0009055">
    <property type="term" value="F:electron transfer activity"/>
    <property type="evidence" value="ECO:0007669"/>
    <property type="project" value="TreeGrafter"/>
</dbReference>
<dbReference type="InterPro" id="IPR036249">
    <property type="entry name" value="Thioredoxin-like_sf"/>
</dbReference>
<dbReference type="SUPFAM" id="SSF52833">
    <property type="entry name" value="Thioredoxin-like"/>
    <property type="match status" value="1"/>
</dbReference>
<reference evidence="2 3" key="1">
    <citation type="submission" date="2016-06" db="EMBL/GenBank/DDBJ databases">
        <authorList>
            <person name="Kjaerup R.B."/>
            <person name="Dalgaard T.S."/>
            <person name="Juul-Madsen H.R."/>
        </authorList>
    </citation>
    <scope>NUCLEOTIDE SEQUENCE [LARGE SCALE GENOMIC DNA]</scope>
    <source>
        <strain evidence="2 3">1127319.6</strain>
    </source>
</reference>
<protein>
    <submittedName>
        <fullName evidence="2">NrdH-redoxin</fullName>
    </submittedName>
</protein>
<feature type="domain" description="Glutaredoxin" evidence="1">
    <location>
        <begin position="18"/>
        <end position="76"/>
    </location>
</feature>
<dbReference type="InterPro" id="IPR051548">
    <property type="entry name" value="Grx-like_ET"/>
</dbReference>
<dbReference type="RefSeq" id="WP_064980394.1">
    <property type="nucleotide sequence ID" value="NZ_LZLC01000091.1"/>
</dbReference>